<evidence type="ECO:0000313" key="2">
    <source>
        <dbReference type="Proteomes" id="UP001732700"/>
    </source>
</evidence>
<keyword evidence="2" id="KW-1185">Reference proteome</keyword>
<dbReference type="Proteomes" id="UP001732700">
    <property type="component" value="Unassembled WGS sequence"/>
</dbReference>
<evidence type="ECO:0000313" key="1">
    <source>
        <dbReference type="EnsemblPlants" id="AVESA.00010b.r2.UnG1467130.1.CDS"/>
    </source>
</evidence>
<dbReference type="EnsemblPlants" id="AVESA.00010b.r2.UnG1467130.1">
    <property type="protein sequence ID" value="AVESA.00010b.r2.UnG1467130.1.CDS"/>
    <property type="gene ID" value="AVESA.00010b.r2.UnG1467130"/>
</dbReference>
<protein>
    <submittedName>
        <fullName evidence="1">Uncharacterized protein</fullName>
    </submittedName>
</protein>
<reference evidence="1" key="1">
    <citation type="submission" date="2025-09" db="UniProtKB">
        <authorList>
            <consortium name="EnsemblPlants"/>
        </authorList>
    </citation>
    <scope>IDENTIFICATION</scope>
</reference>
<accession>A0ACD6ASH8</accession>
<name>A0ACD6ASH8_AVESA</name>
<sequence>MAARSLFHCSAPRSVPQPLRIQRNKFPNAHLSSSGLVDNLIPAMQNASVSSYGQLKTDGEIFDRDDDDDTSQISSWLESLENQEWLSWIGGTSQDAVASNIIVAAAFVVWYPSIVKVKLAKLVVNQLIKLVMSMNDRYSSTAAELLAEGMQSTWKACLGTDIAHFLSDVLFQIECLSSAPSNNAIYKTAVAVTMREALYHFRFLLHFYKYHDYGLVEISQYDVMDLSCKAYVISVLENLLINRRSLVIYSKAYICSCCKEVWHVLFCRLWSRWTL</sequence>
<proteinExistence type="predicted"/>
<organism evidence="1 2">
    <name type="scientific">Avena sativa</name>
    <name type="common">Oat</name>
    <dbReference type="NCBI Taxonomy" id="4498"/>
    <lineage>
        <taxon>Eukaryota</taxon>
        <taxon>Viridiplantae</taxon>
        <taxon>Streptophyta</taxon>
        <taxon>Embryophyta</taxon>
        <taxon>Tracheophyta</taxon>
        <taxon>Spermatophyta</taxon>
        <taxon>Magnoliopsida</taxon>
        <taxon>Liliopsida</taxon>
        <taxon>Poales</taxon>
        <taxon>Poaceae</taxon>
        <taxon>BOP clade</taxon>
        <taxon>Pooideae</taxon>
        <taxon>Poodae</taxon>
        <taxon>Poeae</taxon>
        <taxon>Poeae Chloroplast Group 1 (Aveneae type)</taxon>
        <taxon>Aveninae</taxon>
        <taxon>Avena</taxon>
    </lineage>
</organism>